<dbReference type="EMBL" id="JAINVZ010000044">
    <property type="protein sequence ID" value="MBY8889377.1"/>
    <property type="molecule type" value="Genomic_DNA"/>
</dbReference>
<name>A0ABS7R1P1_9ACTN</name>
<feature type="transmembrane region" description="Helical" evidence="2">
    <location>
        <begin position="23"/>
        <end position="42"/>
    </location>
</feature>
<evidence type="ECO:0000256" key="1">
    <source>
        <dbReference type="SAM" id="MobiDB-lite"/>
    </source>
</evidence>
<organism evidence="3 4">
    <name type="scientific">Streptantibioticus parmotrematis</name>
    <dbReference type="NCBI Taxonomy" id="2873249"/>
    <lineage>
        <taxon>Bacteria</taxon>
        <taxon>Bacillati</taxon>
        <taxon>Actinomycetota</taxon>
        <taxon>Actinomycetes</taxon>
        <taxon>Kitasatosporales</taxon>
        <taxon>Streptomycetaceae</taxon>
        <taxon>Streptantibioticus</taxon>
    </lineage>
</organism>
<evidence type="ECO:0000313" key="3">
    <source>
        <dbReference type="EMBL" id="MBY8889377.1"/>
    </source>
</evidence>
<dbReference type="InterPro" id="IPR008523">
    <property type="entry name" value="DUF805"/>
</dbReference>
<keyword evidence="2" id="KW-1133">Transmembrane helix</keyword>
<accession>A0ABS7R1P1</accession>
<protein>
    <submittedName>
        <fullName evidence="3">DUF805 domain-containing protein</fullName>
    </submittedName>
</protein>
<dbReference type="PANTHER" id="PTHR34980:SF2">
    <property type="entry name" value="INNER MEMBRANE PROTEIN YHAH-RELATED"/>
    <property type="match status" value="1"/>
</dbReference>
<evidence type="ECO:0000256" key="2">
    <source>
        <dbReference type="SAM" id="Phobius"/>
    </source>
</evidence>
<sequence length="140" mass="15331">MQWYLQALRSYADFSGRARRKEYWLFALFNFLILAVLYGVGLAVAKPIAILGVVYELGVLVPSLAVIWRRLHDTGRSGGWFFISLVPLVGGIILLVFVCSDSQAGANQYGPNPKEAAPYGYPPAGGYPQQGYPQGGYPQS</sequence>
<comment type="caution">
    <text evidence="3">The sequence shown here is derived from an EMBL/GenBank/DDBJ whole genome shotgun (WGS) entry which is preliminary data.</text>
</comment>
<keyword evidence="2" id="KW-0812">Transmembrane</keyword>
<dbReference type="RefSeq" id="WP_222982644.1">
    <property type="nucleotide sequence ID" value="NZ_JAINVZ010000044.1"/>
</dbReference>
<dbReference type="Proteomes" id="UP001198565">
    <property type="component" value="Unassembled WGS sequence"/>
</dbReference>
<keyword evidence="2" id="KW-0472">Membrane</keyword>
<reference evidence="3 4" key="1">
    <citation type="submission" date="2021-08" db="EMBL/GenBank/DDBJ databases">
        <title>Streptomyces sp. PTM05 isolated from lichen.</title>
        <authorList>
            <person name="Somphong A."/>
            <person name="Phongsopitanun W."/>
            <person name="Tanasupawat S."/>
        </authorList>
    </citation>
    <scope>NUCLEOTIDE SEQUENCE [LARGE SCALE GENOMIC DNA]</scope>
    <source>
        <strain evidence="3 4">Ptm05</strain>
    </source>
</reference>
<gene>
    <name evidence="3" type="ORF">K7472_31720</name>
</gene>
<evidence type="ECO:0000313" key="4">
    <source>
        <dbReference type="Proteomes" id="UP001198565"/>
    </source>
</evidence>
<keyword evidence="4" id="KW-1185">Reference proteome</keyword>
<dbReference type="PANTHER" id="PTHR34980">
    <property type="entry name" value="INNER MEMBRANE PROTEIN-RELATED-RELATED"/>
    <property type="match status" value="1"/>
</dbReference>
<feature type="region of interest" description="Disordered" evidence="1">
    <location>
        <begin position="120"/>
        <end position="140"/>
    </location>
</feature>
<dbReference type="Pfam" id="PF05656">
    <property type="entry name" value="DUF805"/>
    <property type="match status" value="1"/>
</dbReference>
<feature type="transmembrane region" description="Helical" evidence="2">
    <location>
        <begin position="80"/>
        <end position="98"/>
    </location>
</feature>
<feature type="transmembrane region" description="Helical" evidence="2">
    <location>
        <begin position="48"/>
        <end position="68"/>
    </location>
</feature>
<proteinExistence type="predicted"/>